<evidence type="ECO:0000256" key="2">
    <source>
        <dbReference type="SAM" id="Phobius"/>
    </source>
</evidence>
<proteinExistence type="predicted"/>
<keyword evidence="2" id="KW-0812">Transmembrane</keyword>
<organism evidence="3">
    <name type="scientific">Mesocestoides corti</name>
    <name type="common">Flatworm</name>
    <dbReference type="NCBI Taxonomy" id="53468"/>
    <lineage>
        <taxon>Eukaryota</taxon>
        <taxon>Metazoa</taxon>
        <taxon>Spiralia</taxon>
        <taxon>Lophotrochozoa</taxon>
        <taxon>Platyhelminthes</taxon>
        <taxon>Cestoda</taxon>
        <taxon>Eucestoda</taxon>
        <taxon>Cyclophyllidea</taxon>
        <taxon>Mesocestoididae</taxon>
        <taxon>Mesocestoides</taxon>
    </lineage>
</organism>
<sequence length="78" mass="8597">CINANLCGDEVLVANITTCPDSPNYVLIISLLVVFFVLIILIILVIVFCKRRKSRRSAINADQSDSTSDLETVIVSKE</sequence>
<dbReference type="WBParaSite" id="MCU_011769-RA">
    <property type="protein sequence ID" value="MCU_011769-RA"/>
    <property type="gene ID" value="MCU_011769"/>
</dbReference>
<accession>A0A5K3FVJ7</accession>
<feature type="region of interest" description="Disordered" evidence="1">
    <location>
        <begin position="56"/>
        <end position="78"/>
    </location>
</feature>
<protein>
    <submittedName>
        <fullName evidence="3">Hyalin</fullName>
    </submittedName>
</protein>
<name>A0A5K3FVJ7_MESCO</name>
<evidence type="ECO:0000256" key="1">
    <source>
        <dbReference type="SAM" id="MobiDB-lite"/>
    </source>
</evidence>
<feature type="transmembrane region" description="Helical" evidence="2">
    <location>
        <begin position="25"/>
        <end position="49"/>
    </location>
</feature>
<feature type="compositionally biased region" description="Polar residues" evidence="1">
    <location>
        <begin position="60"/>
        <end position="70"/>
    </location>
</feature>
<reference evidence="3" key="1">
    <citation type="submission" date="2019-11" db="UniProtKB">
        <authorList>
            <consortium name="WormBaseParasite"/>
        </authorList>
    </citation>
    <scope>IDENTIFICATION</scope>
</reference>
<evidence type="ECO:0000313" key="3">
    <source>
        <dbReference type="WBParaSite" id="MCU_011769-RA"/>
    </source>
</evidence>
<keyword evidence="2" id="KW-1133">Transmembrane helix</keyword>
<keyword evidence="2" id="KW-0472">Membrane</keyword>
<dbReference type="AlphaFoldDB" id="A0A5K3FVJ7"/>